<name>A0AAD6PT77_9ROSI</name>
<accession>A0AAD6PT77</accession>
<organism evidence="1 3">
    <name type="scientific">Populus alba x Populus x berolinensis</name>
    <dbReference type="NCBI Taxonomy" id="444605"/>
    <lineage>
        <taxon>Eukaryota</taxon>
        <taxon>Viridiplantae</taxon>
        <taxon>Streptophyta</taxon>
        <taxon>Embryophyta</taxon>
        <taxon>Tracheophyta</taxon>
        <taxon>Spermatophyta</taxon>
        <taxon>Magnoliopsida</taxon>
        <taxon>eudicotyledons</taxon>
        <taxon>Gunneridae</taxon>
        <taxon>Pentapetalae</taxon>
        <taxon>rosids</taxon>
        <taxon>fabids</taxon>
        <taxon>Malpighiales</taxon>
        <taxon>Salicaceae</taxon>
        <taxon>Saliceae</taxon>
        <taxon>Populus</taxon>
    </lineage>
</organism>
<comment type="caution">
    <text evidence="1">The sequence shown here is derived from an EMBL/GenBank/DDBJ whole genome shotgun (WGS) entry which is preliminary data.</text>
</comment>
<evidence type="ECO:0000313" key="2">
    <source>
        <dbReference type="EMBL" id="KAJ7009768.1"/>
    </source>
</evidence>
<dbReference type="Proteomes" id="UP001164929">
    <property type="component" value="Chromosome 17"/>
</dbReference>
<evidence type="ECO:0000313" key="3">
    <source>
        <dbReference type="Proteomes" id="UP001164929"/>
    </source>
</evidence>
<evidence type="ECO:0000313" key="1">
    <source>
        <dbReference type="EMBL" id="KAJ6960313.1"/>
    </source>
</evidence>
<gene>
    <name evidence="2" type="ORF">NC653_000471</name>
    <name evidence="1" type="ORF">NC653_038368</name>
</gene>
<proteinExistence type="predicted"/>
<sequence length="34" mass="3804">MHSKIIIQNHSLALLSSQLDVLCANPMKIRSQRG</sequence>
<protein>
    <submittedName>
        <fullName evidence="1">Uncharacterized protein</fullName>
    </submittedName>
</protein>
<dbReference type="EMBL" id="JAQIZT010000017">
    <property type="protein sequence ID" value="KAJ6960313.1"/>
    <property type="molecule type" value="Genomic_DNA"/>
</dbReference>
<dbReference type="Proteomes" id="UP001164929">
    <property type="component" value="Chromosome 1"/>
</dbReference>
<dbReference type="AlphaFoldDB" id="A0AAD6PT77"/>
<keyword evidence="3" id="KW-1185">Reference proteome</keyword>
<dbReference type="EMBL" id="JAQIZT010000001">
    <property type="protein sequence ID" value="KAJ7009768.1"/>
    <property type="molecule type" value="Genomic_DNA"/>
</dbReference>
<reference evidence="1 3" key="1">
    <citation type="journal article" date="2023" name="Mol. Ecol. Resour.">
        <title>Chromosome-level genome assembly of a triploid poplar Populus alba 'Berolinensis'.</title>
        <authorList>
            <person name="Chen S."/>
            <person name="Yu Y."/>
            <person name="Wang X."/>
            <person name="Wang S."/>
            <person name="Zhang T."/>
            <person name="Zhou Y."/>
            <person name="He R."/>
            <person name="Meng N."/>
            <person name="Wang Y."/>
            <person name="Liu W."/>
            <person name="Liu Z."/>
            <person name="Liu J."/>
            <person name="Guo Q."/>
            <person name="Huang H."/>
            <person name="Sederoff R.R."/>
            <person name="Wang G."/>
            <person name="Qu G."/>
            <person name="Chen S."/>
        </authorList>
    </citation>
    <scope>NUCLEOTIDE SEQUENCE</scope>
    <source>
        <strain evidence="1">SC-2020</strain>
    </source>
</reference>